<evidence type="ECO:0000256" key="1">
    <source>
        <dbReference type="ARBA" id="ARBA00004613"/>
    </source>
</evidence>
<evidence type="ECO:0000256" key="3">
    <source>
        <dbReference type="ARBA" id="ARBA00022729"/>
    </source>
</evidence>
<keyword evidence="2" id="KW-0964">Secreted</keyword>
<keyword evidence="8" id="KW-1185">Reference proteome</keyword>
<dbReference type="EnsemblMetazoa" id="G20689.3">
    <property type="protein sequence ID" value="G20689.3:cds"/>
    <property type="gene ID" value="G20689"/>
</dbReference>
<dbReference type="Proteomes" id="UP000005408">
    <property type="component" value="Unassembled WGS sequence"/>
</dbReference>
<dbReference type="Pfam" id="PF00386">
    <property type="entry name" value="C1q"/>
    <property type="match status" value="1"/>
</dbReference>
<dbReference type="PANTHER" id="PTHR22923">
    <property type="entry name" value="CEREBELLIN-RELATED"/>
    <property type="match status" value="1"/>
</dbReference>
<proteinExistence type="predicted"/>
<dbReference type="PROSITE" id="PS50871">
    <property type="entry name" value="C1Q"/>
    <property type="match status" value="1"/>
</dbReference>
<reference evidence="7" key="1">
    <citation type="submission" date="2022-08" db="UniProtKB">
        <authorList>
            <consortium name="EnsemblMetazoa"/>
        </authorList>
    </citation>
    <scope>IDENTIFICATION</scope>
    <source>
        <strain evidence="7">05x7-T-G4-1.051#20</strain>
    </source>
</reference>
<dbReference type="GO" id="GO:0005576">
    <property type="term" value="C:extracellular region"/>
    <property type="evidence" value="ECO:0007669"/>
    <property type="project" value="UniProtKB-SubCell"/>
</dbReference>
<dbReference type="InterPro" id="IPR008983">
    <property type="entry name" value="Tumour_necrosis_fac-like_dom"/>
</dbReference>
<evidence type="ECO:0000313" key="8">
    <source>
        <dbReference type="Proteomes" id="UP000005408"/>
    </source>
</evidence>
<dbReference type="AlphaFoldDB" id="A0A8W8JS64"/>
<comment type="subcellular location">
    <subcellularLocation>
        <location evidence="1">Secreted</location>
    </subcellularLocation>
</comment>
<dbReference type="InterPro" id="IPR050822">
    <property type="entry name" value="Cerebellin_Synaptic_Org"/>
</dbReference>
<evidence type="ECO:0000313" key="7">
    <source>
        <dbReference type="EnsemblMetazoa" id="G20689.3:cds"/>
    </source>
</evidence>
<keyword evidence="4" id="KW-0175">Coiled coil</keyword>
<evidence type="ECO:0000256" key="4">
    <source>
        <dbReference type="SAM" id="Coils"/>
    </source>
</evidence>
<organism evidence="7 8">
    <name type="scientific">Magallana gigas</name>
    <name type="common">Pacific oyster</name>
    <name type="synonym">Crassostrea gigas</name>
    <dbReference type="NCBI Taxonomy" id="29159"/>
    <lineage>
        <taxon>Eukaryota</taxon>
        <taxon>Metazoa</taxon>
        <taxon>Spiralia</taxon>
        <taxon>Lophotrochozoa</taxon>
        <taxon>Mollusca</taxon>
        <taxon>Bivalvia</taxon>
        <taxon>Autobranchia</taxon>
        <taxon>Pteriomorphia</taxon>
        <taxon>Ostreida</taxon>
        <taxon>Ostreoidea</taxon>
        <taxon>Ostreidae</taxon>
        <taxon>Magallana</taxon>
    </lineage>
</organism>
<keyword evidence="3 5" id="KW-0732">Signal</keyword>
<dbReference type="PANTHER" id="PTHR22923:SF116">
    <property type="entry name" value="C1Q DOMAIN-CONTAINING PROTEIN"/>
    <property type="match status" value="1"/>
</dbReference>
<sequence>MVLLIISIFYLFCNGALGDRTYEKQLEARLSQSEADIKDLQSGLELMNQQHKQLLAELKAQNTKEKRLLLPTSSHQQYVAFTAKLNKQYNSLNDRETVIFDTIVTNAGQGYDENTGIFVCPISGYYQFAATIVSEDGTDKNLDAELMHNGRQIVRLHATVYGYDEGTQVVNIHCAQGERVWIRHLMGAGDSAIIPAGFSTFSGALLHADQ</sequence>
<evidence type="ECO:0000259" key="6">
    <source>
        <dbReference type="PROSITE" id="PS50871"/>
    </source>
</evidence>
<dbReference type="EnsemblMetazoa" id="G20689.1">
    <property type="protein sequence ID" value="G20689.1:cds"/>
    <property type="gene ID" value="G20689"/>
</dbReference>
<evidence type="ECO:0000256" key="2">
    <source>
        <dbReference type="ARBA" id="ARBA00022525"/>
    </source>
</evidence>
<dbReference type="PRINTS" id="PR00007">
    <property type="entry name" value="COMPLEMNTC1Q"/>
</dbReference>
<name>A0A8W8JS64_MAGGI</name>
<feature type="chain" id="PRO_5042431125" description="C1q domain-containing protein" evidence="5">
    <location>
        <begin position="19"/>
        <end position="210"/>
    </location>
</feature>
<dbReference type="InterPro" id="IPR001073">
    <property type="entry name" value="C1q_dom"/>
</dbReference>
<dbReference type="Gene3D" id="2.60.120.40">
    <property type="match status" value="1"/>
</dbReference>
<feature type="coiled-coil region" evidence="4">
    <location>
        <begin position="23"/>
        <end position="68"/>
    </location>
</feature>
<protein>
    <recommendedName>
        <fullName evidence="6">C1q domain-containing protein</fullName>
    </recommendedName>
</protein>
<feature type="domain" description="C1q" evidence="6">
    <location>
        <begin position="74"/>
        <end position="210"/>
    </location>
</feature>
<dbReference type="EnsemblMetazoa" id="G20689.2">
    <property type="protein sequence ID" value="G20689.2:cds"/>
    <property type="gene ID" value="G20689"/>
</dbReference>
<feature type="signal peptide" evidence="5">
    <location>
        <begin position="1"/>
        <end position="18"/>
    </location>
</feature>
<dbReference type="SUPFAM" id="SSF49842">
    <property type="entry name" value="TNF-like"/>
    <property type="match status" value="1"/>
</dbReference>
<accession>A0A8W8JS64</accession>
<dbReference type="SMART" id="SM00110">
    <property type="entry name" value="C1Q"/>
    <property type="match status" value="1"/>
</dbReference>
<evidence type="ECO:0000256" key="5">
    <source>
        <dbReference type="SAM" id="SignalP"/>
    </source>
</evidence>